<evidence type="ECO:0000313" key="3">
    <source>
        <dbReference type="Proteomes" id="UP001595607"/>
    </source>
</evidence>
<keyword evidence="1" id="KW-0812">Transmembrane</keyword>
<reference evidence="3" key="1">
    <citation type="journal article" date="2019" name="Int. J. Syst. Evol. Microbiol.">
        <title>The Global Catalogue of Microorganisms (GCM) 10K type strain sequencing project: providing services to taxonomists for standard genome sequencing and annotation.</title>
        <authorList>
            <consortium name="The Broad Institute Genomics Platform"/>
            <consortium name="The Broad Institute Genome Sequencing Center for Infectious Disease"/>
            <person name="Wu L."/>
            <person name="Ma J."/>
        </authorList>
    </citation>
    <scope>NUCLEOTIDE SEQUENCE [LARGE SCALE GENOMIC DNA]</scope>
    <source>
        <strain evidence="3">KCTC 22245</strain>
    </source>
</reference>
<keyword evidence="1" id="KW-0472">Membrane</keyword>
<sequence length="60" mass="6205">MSERKDSEEKKGAGAAFDLAAAVIAFGFVWLVLDNVALGILAALIVGGGSRVARGRKEDS</sequence>
<dbReference type="Proteomes" id="UP001595607">
    <property type="component" value="Unassembled WGS sequence"/>
</dbReference>
<gene>
    <name evidence="2" type="ORF">ACFONP_09765</name>
</gene>
<evidence type="ECO:0000313" key="2">
    <source>
        <dbReference type="EMBL" id="MFC3303018.1"/>
    </source>
</evidence>
<organism evidence="2 3">
    <name type="scientific">Parvularcula lutaonensis</name>
    <dbReference type="NCBI Taxonomy" id="491923"/>
    <lineage>
        <taxon>Bacteria</taxon>
        <taxon>Pseudomonadati</taxon>
        <taxon>Pseudomonadota</taxon>
        <taxon>Alphaproteobacteria</taxon>
        <taxon>Parvularculales</taxon>
        <taxon>Parvularculaceae</taxon>
        <taxon>Parvularcula</taxon>
    </lineage>
</organism>
<dbReference type="RefSeq" id="WP_189575157.1">
    <property type="nucleotide sequence ID" value="NZ_BMXU01000002.1"/>
</dbReference>
<protein>
    <submittedName>
        <fullName evidence="2">Uncharacterized protein</fullName>
    </submittedName>
</protein>
<dbReference type="EMBL" id="JBHRVA010000003">
    <property type="protein sequence ID" value="MFC3303018.1"/>
    <property type="molecule type" value="Genomic_DNA"/>
</dbReference>
<keyword evidence="3" id="KW-1185">Reference proteome</keyword>
<comment type="caution">
    <text evidence="2">The sequence shown here is derived from an EMBL/GenBank/DDBJ whole genome shotgun (WGS) entry which is preliminary data.</text>
</comment>
<feature type="transmembrane region" description="Helical" evidence="1">
    <location>
        <begin position="12"/>
        <end position="30"/>
    </location>
</feature>
<proteinExistence type="predicted"/>
<accession>A0ABV7MCD3</accession>
<name>A0ABV7MCD3_9PROT</name>
<evidence type="ECO:0000256" key="1">
    <source>
        <dbReference type="SAM" id="Phobius"/>
    </source>
</evidence>
<feature type="transmembrane region" description="Helical" evidence="1">
    <location>
        <begin position="36"/>
        <end position="53"/>
    </location>
</feature>
<keyword evidence="1" id="KW-1133">Transmembrane helix</keyword>